<gene>
    <name evidence="2" type="ORF">ACFQZS_03635</name>
</gene>
<evidence type="ECO:0000313" key="3">
    <source>
        <dbReference type="Proteomes" id="UP001596958"/>
    </source>
</evidence>
<keyword evidence="3" id="KW-1185">Reference proteome</keyword>
<accession>A0ABW2YS13</accession>
<name>A0ABW2YS13_9SPHI</name>
<dbReference type="PANTHER" id="PTHR43236:SF1">
    <property type="entry name" value="BLL7220 PROTEIN"/>
    <property type="match status" value="1"/>
</dbReference>
<sequence length="247" mass="28361">MSKVDTINIEIQQKAIRFRIDHGFSNTEPIRLKSLLLKCNVLTVFRQLSGAFSGMAIKLGNDRFMMVNHDHPLGKQHFTIAHELYHLFIQENFTSQSCITGRFDKKDIEEYKADLFAANFLLPEEGLKINIPPTEYVNCDTIRIETVLRLEQYYSVSRRALLQRLKLLGIITKLKYNEYEADVKRSAAAFGYEPDLYNAGNNNLVLGDYGVLAHQLFQNERISESHYLELMHTIGFNPSESASNGHE</sequence>
<dbReference type="InterPro" id="IPR052345">
    <property type="entry name" value="Rad_response_metalloprotease"/>
</dbReference>
<dbReference type="Proteomes" id="UP001596958">
    <property type="component" value="Unassembled WGS sequence"/>
</dbReference>
<organism evidence="2 3">
    <name type="scientific">Mucilaginibacter calamicampi</name>
    <dbReference type="NCBI Taxonomy" id="1302352"/>
    <lineage>
        <taxon>Bacteria</taxon>
        <taxon>Pseudomonadati</taxon>
        <taxon>Bacteroidota</taxon>
        <taxon>Sphingobacteriia</taxon>
        <taxon>Sphingobacteriales</taxon>
        <taxon>Sphingobacteriaceae</taxon>
        <taxon>Mucilaginibacter</taxon>
    </lineage>
</organism>
<evidence type="ECO:0000313" key="2">
    <source>
        <dbReference type="EMBL" id="MFD0749219.1"/>
    </source>
</evidence>
<reference evidence="3" key="1">
    <citation type="journal article" date="2019" name="Int. J. Syst. Evol. Microbiol.">
        <title>The Global Catalogue of Microorganisms (GCM) 10K type strain sequencing project: providing services to taxonomists for standard genome sequencing and annotation.</title>
        <authorList>
            <consortium name="The Broad Institute Genomics Platform"/>
            <consortium name="The Broad Institute Genome Sequencing Center for Infectious Disease"/>
            <person name="Wu L."/>
            <person name="Ma J."/>
        </authorList>
    </citation>
    <scope>NUCLEOTIDE SEQUENCE [LARGE SCALE GENOMIC DNA]</scope>
    <source>
        <strain evidence="3">CCUG 63418</strain>
    </source>
</reference>
<dbReference type="EMBL" id="JBHTHU010000001">
    <property type="protein sequence ID" value="MFD0749219.1"/>
    <property type="molecule type" value="Genomic_DNA"/>
</dbReference>
<protein>
    <submittedName>
        <fullName evidence="2">ImmA/IrrE family metallo-endopeptidase</fullName>
    </submittedName>
</protein>
<dbReference type="Gene3D" id="1.10.10.2910">
    <property type="match status" value="1"/>
</dbReference>
<proteinExistence type="predicted"/>
<comment type="caution">
    <text evidence="2">The sequence shown here is derived from an EMBL/GenBank/DDBJ whole genome shotgun (WGS) entry which is preliminary data.</text>
</comment>
<evidence type="ECO:0000259" key="1">
    <source>
        <dbReference type="Pfam" id="PF06114"/>
    </source>
</evidence>
<dbReference type="PANTHER" id="PTHR43236">
    <property type="entry name" value="ANTITOXIN HIGA1"/>
    <property type="match status" value="1"/>
</dbReference>
<dbReference type="InterPro" id="IPR010359">
    <property type="entry name" value="IrrE_HExxH"/>
</dbReference>
<dbReference type="RefSeq" id="WP_377097389.1">
    <property type="nucleotide sequence ID" value="NZ_JBHTHU010000001.1"/>
</dbReference>
<dbReference type="Pfam" id="PF06114">
    <property type="entry name" value="Peptidase_M78"/>
    <property type="match status" value="1"/>
</dbReference>
<feature type="domain" description="IrrE N-terminal-like" evidence="1">
    <location>
        <begin position="62"/>
        <end position="166"/>
    </location>
</feature>